<dbReference type="PANTHER" id="PTHR21071">
    <property type="entry name" value="UDP-N-ACETYLENOLPYRUVOYLGLUCOSAMINE REDUCTASE"/>
    <property type="match status" value="1"/>
</dbReference>
<keyword evidence="11 16" id="KW-0573">Peptidoglycan synthesis</keyword>
<reference evidence="18 19" key="1">
    <citation type="submission" date="2017-09" db="EMBL/GenBank/DDBJ databases">
        <title>Depth-based differentiation of microbial function through sediment-hosted aquifers and enrichment of novel symbionts in the deep terrestrial subsurface.</title>
        <authorList>
            <person name="Probst A.J."/>
            <person name="Ladd B."/>
            <person name="Jarett J.K."/>
            <person name="Geller-Mcgrath D.E."/>
            <person name="Sieber C.M."/>
            <person name="Emerson J.B."/>
            <person name="Anantharaman K."/>
            <person name="Thomas B.C."/>
            <person name="Malmstrom R."/>
            <person name="Stieglmeier M."/>
            <person name="Klingl A."/>
            <person name="Woyke T."/>
            <person name="Ryan C.M."/>
            <person name="Banfield J.F."/>
        </authorList>
    </citation>
    <scope>NUCLEOTIDE SEQUENCE [LARGE SCALE GENOMIC DNA]</scope>
    <source>
        <strain evidence="18">CG23_combo_of_CG06-09_8_20_14_all_37_13</strain>
    </source>
</reference>
<dbReference type="InterPro" id="IPR016169">
    <property type="entry name" value="FAD-bd_PCMH_sub2"/>
</dbReference>
<evidence type="ECO:0000256" key="14">
    <source>
        <dbReference type="ARBA" id="ARBA00023316"/>
    </source>
</evidence>
<feature type="active site" evidence="16">
    <location>
        <position position="246"/>
    </location>
</feature>
<dbReference type="GO" id="GO:0008762">
    <property type="term" value="F:UDP-N-acetylmuramate dehydrogenase activity"/>
    <property type="evidence" value="ECO:0007669"/>
    <property type="project" value="UniProtKB-UniRule"/>
</dbReference>
<comment type="cofactor">
    <cofactor evidence="1 16">
        <name>FAD</name>
        <dbReference type="ChEBI" id="CHEBI:57692"/>
    </cofactor>
</comment>
<dbReference type="Gene3D" id="3.30.465.10">
    <property type="match status" value="1"/>
</dbReference>
<gene>
    <name evidence="16" type="primary">murB</name>
    <name evidence="18" type="ORF">COX44_00740</name>
</gene>
<keyword evidence="12 16" id="KW-0560">Oxidoreductase</keyword>
<dbReference type="GO" id="GO:0071949">
    <property type="term" value="F:FAD binding"/>
    <property type="evidence" value="ECO:0007669"/>
    <property type="project" value="InterPro"/>
</dbReference>
<organism evidence="18 19">
    <name type="scientific">Candidatus Portnoybacteria bacterium CG23_combo_of_CG06-09_8_20_14_all_37_13</name>
    <dbReference type="NCBI Taxonomy" id="1974819"/>
    <lineage>
        <taxon>Bacteria</taxon>
        <taxon>Candidatus Portnoyibacteriota</taxon>
    </lineage>
</organism>
<dbReference type="GO" id="GO:0071555">
    <property type="term" value="P:cell wall organization"/>
    <property type="evidence" value="ECO:0007669"/>
    <property type="project" value="UniProtKB-KW"/>
</dbReference>
<evidence type="ECO:0000256" key="7">
    <source>
        <dbReference type="ARBA" id="ARBA00022630"/>
    </source>
</evidence>
<evidence type="ECO:0000259" key="17">
    <source>
        <dbReference type="PROSITE" id="PS51387"/>
    </source>
</evidence>
<evidence type="ECO:0000256" key="11">
    <source>
        <dbReference type="ARBA" id="ARBA00022984"/>
    </source>
</evidence>
<dbReference type="Gene3D" id="3.90.78.10">
    <property type="entry name" value="UDP-N-acetylenolpyruvoylglucosamine reductase, C-terminal domain"/>
    <property type="match status" value="1"/>
</dbReference>
<evidence type="ECO:0000256" key="12">
    <source>
        <dbReference type="ARBA" id="ARBA00023002"/>
    </source>
</evidence>
<evidence type="ECO:0000256" key="6">
    <source>
        <dbReference type="ARBA" id="ARBA00022618"/>
    </source>
</evidence>
<evidence type="ECO:0000256" key="3">
    <source>
        <dbReference type="ARBA" id="ARBA00004496"/>
    </source>
</evidence>
<feature type="active site" description="Proton donor" evidence="16">
    <location>
        <position position="176"/>
    </location>
</feature>
<dbReference type="SUPFAM" id="SSF56194">
    <property type="entry name" value="Uridine diphospho-N-Acetylenolpyruvylglucosamine reductase, MurB, C-terminal domain"/>
    <property type="match status" value="1"/>
</dbReference>
<dbReference type="InterPro" id="IPR016167">
    <property type="entry name" value="FAD-bd_PCMH_sub1"/>
</dbReference>
<dbReference type="AlphaFoldDB" id="A0A2G9YDI3"/>
<dbReference type="InterPro" id="IPR036318">
    <property type="entry name" value="FAD-bd_PCMH-like_sf"/>
</dbReference>
<keyword evidence="6 16" id="KW-0132">Cell division</keyword>
<keyword evidence="13 16" id="KW-0131">Cell cycle</keyword>
<dbReference type="GO" id="GO:0051301">
    <property type="term" value="P:cell division"/>
    <property type="evidence" value="ECO:0007669"/>
    <property type="project" value="UniProtKB-KW"/>
</dbReference>
<evidence type="ECO:0000256" key="4">
    <source>
        <dbReference type="ARBA" id="ARBA00004752"/>
    </source>
</evidence>
<sequence>MPIQKNISLAQYTSFKIGGPAKFFCQVKTKQALKDLIKKYPKYYILGNGSNLLVSDKGFDSLVIKLLNTKYQILNTKIYAEAGVNLAQLVRETEKANLTGLEWALGIPGTIGGAAAVNASAFGSCMNNLIEKTEKIDHIIWSVTLRLNRGFRADLMQQYLNYRQKTQPLGHACAGCIFKNPPGDSAGRLIDQAGLKGVSRGKAQISKKHANFILNIKNAQAKDVIALIKLAKKTVKEKFNVDLDLEINLLGFNPLDISA</sequence>
<evidence type="ECO:0000313" key="18">
    <source>
        <dbReference type="EMBL" id="PIP17296.1"/>
    </source>
</evidence>
<evidence type="ECO:0000256" key="2">
    <source>
        <dbReference type="ARBA" id="ARBA00003921"/>
    </source>
</evidence>
<dbReference type="InterPro" id="IPR016166">
    <property type="entry name" value="FAD-bd_PCMH"/>
</dbReference>
<comment type="caution">
    <text evidence="18">The sequence shown here is derived from an EMBL/GenBank/DDBJ whole genome shotgun (WGS) entry which is preliminary data.</text>
</comment>
<keyword evidence="5 16" id="KW-0963">Cytoplasm</keyword>
<dbReference type="PANTHER" id="PTHR21071:SF4">
    <property type="entry name" value="UDP-N-ACETYLENOLPYRUVOYLGLUCOSAMINE REDUCTASE"/>
    <property type="match status" value="1"/>
</dbReference>
<evidence type="ECO:0000256" key="1">
    <source>
        <dbReference type="ARBA" id="ARBA00001974"/>
    </source>
</evidence>
<keyword evidence="10 16" id="KW-0133">Cell shape</keyword>
<keyword evidence="8 16" id="KW-0274">FAD</keyword>
<keyword evidence="14 16" id="KW-0961">Cell wall biogenesis/degradation</keyword>
<accession>A0A2G9YDI3</accession>
<comment type="similarity">
    <text evidence="16">Belongs to the MurB family.</text>
</comment>
<evidence type="ECO:0000256" key="13">
    <source>
        <dbReference type="ARBA" id="ARBA00023306"/>
    </source>
</evidence>
<evidence type="ECO:0000256" key="16">
    <source>
        <dbReference type="HAMAP-Rule" id="MF_00037"/>
    </source>
</evidence>
<evidence type="ECO:0000256" key="10">
    <source>
        <dbReference type="ARBA" id="ARBA00022960"/>
    </source>
</evidence>
<proteinExistence type="inferred from homology"/>
<dbReference type="Pfam" id="PF01565">
    <property type="entry name" value="FAD_binding_4"/>
    <property type="match status" value="1"/>
</dbReference>
<evidence type="ECO:0000256" key="5">
    <source>
        <dbReference type="ARBA" id="ARBA00022490"/>
    </source>
</evidence>
<dbReference type="EC" id="1.3.1.98" evidence="16"/>
<dbReference type="GO" id="GO:0005829">
    <property type="term" value="C:cytosol"/>
    <property type="evidence" value="ECO:0007669"/>
    <property type="project" value="TreeGrafter"/>
</dbReference>
<dbReference type="GO" id="GO:0009252">
    <property type="term" value="P:peptidoglycan biosynthetic process"/>
    <property type="evidence" value="ECO:0007669"/>
    <property type="project" value="UniProtKB-UniRule"/>
</dbReference>
<protein>
    <recommendedName>
        <fullName evidence="16">UDP-N-acetylenolpyruvoylglucosamine reductase</fullName>
        <ecNumber evidence="16">1.3.1.98</ecNumber>
    </recommendedName>
    <alternativeName>
        <fullName evidence="16">UDP-N-acetylmuramate dehydrogenase</fullName>
    </alternativeName>
</protein>
<dbReference type="GO" id="GO:0008360">
    <property type="term" value="P:regulation of cell shape"/>
    <property type="evidence" value="ECO:0007669"/>
    <property type="project" value="UniProtKB-KW"/>
</dbReference>
<comment type="function">
    <text evidence="2 16">Cell wall formation.</text>
</comment>
<dbReference type="Pfam" id="PF02873">
    <property type="entry name" value="MurB_C"/>
    <property type="match status" value="1"/>
</dbReference>
<dbReference type="HAMAP" id="MF_00037">
    <property type="entry name" value="MurB"/>
    <property type="match status" value="1"/>
</dbReference>
<dbReference type="InterPro" id="IPR006094">
    <property type="entry name" value="Oxid_FAD_bind_N"/>
</dbReference>
<comment type="subcellular location">
    <subcellularLocation>
        <location evidence="3 16">Cytoplasm</location>
    </subcellularLocation>
</comment>
<dbReference type="UniPathway" id="UPA00219"/>
<name>A0A2G9YDI3_9BACT</name>
<dbReference type="Gene3D" id="3.30.43.10">
    <property type="entry name" value="Uridine Diphospho-n-acetylenolpyruvylglucosamine Reductase, domain 2"/>
    <property type="match status" value="1"/>
</dbReference>
<dbReference type="PROSITE" id="PS51387">
    <property type="entry name" value="FAD_PCMH"/>
    <property type="match status" value="1"/>
</dbReference>
<keyword evidence="9 16" id="KW-0521">NADP</keyword>
<dbReference type="InterPro" id="IPR036635">
    <property type="entry name" value="MurB_C_sf"/>
</dbReference>
<comment type="pathway">
    <text evidence="4 16">Cell wall biogenesis; peptidoglycan biosynthesis.</text>
</comment>
<comment type="catalytic activity">
    <reaction evidence="15 16">
        <text>UDP-N-acetyl-alpha-D-muramate + NADP(+) = UDP-N-acetyl-3-O-(1-carboxyvinyl)-alpha-D-glucosamine + NADPH + H(+)</text>
        <dbReference type="Rhea" id="RHEA:12248"/>
        <dbReference type="ChEBI" id="CHEBI:15378"/>
        <dbReference type="ChEBI" id="CHEBI:57783"/>
        <dbReference type="ChEBI" id="CHEBI:58349"/>
        <dbReference type="ChEBI" id="CHEBI:68483"/>
        <dbReference type="ChEBI" id="CHEBI:70757"/>
        <dbReference type="EC" id="1.3.1.98"/>
    </reaction>
</comment>
<evidence type="ECO:0000256" key="8">
    <source>
        <dbReference type="ARBA" id="ARBA00022827"/>
    </source>
</evidence>
<comment type="caution">
    <text evidence="16">Lacks conserved residue(s) required for the propagation of feature annotation.</text>
</comment>
<evidence type="ECO:0000313" key="19">
    <source>
        <dbReference type="Proteomes" id="UP000231480"/>
    </source>
</evidence>
<keyword evidence="7 16" id="KW-0285">Flavoprotein</keyword>
<dbReference type="InterPro" id="IPR011601">
    <property type="entry name" value="MurB_C"/>
</dbReference>
<feature type="domain" description="FAD-binding PCMH-type" evidence="17">
    <location>
        <begin position="16"/>
        <end position="200"/>
    </location>
</feature>
<dbReference type="SUPFAM" id="SSF56176">
    <property type="entry name" value="FAD-binding/transporter-associated domain-like"/>
    <property type="match status" value="1"/>
</dbReference>
<dbReference type="InterPro" id="IPR003170">
    <property type="entry name" value="MurB"/>
</dbReference>
<evidence type="ECO:0000256" key="9">
    <source>
        <dbReference type="ARBA" id="ARBA00022857"/>
    </source>
</evidence>
<dbReference type="Proteomes" id="UP000231480">
    <property type="component" value="Unassembled WGS sequence"/>
</dbReference>
<dbReference type="EMBL" id="PCRH01000017">
    <property type="protein sequence ID" value="PIP17296.1"/>
    <property type="molecule type" value="Genomic_DNA"/>
</dbReference>
<evidence type="ECO:0000256" key="15">
    <source>
        <dbReference type="ARBA" id="ARBA00048914"/>
    </source>
</evidence>